<evidence type="ECO:0000256" key="1">
    <source>
        <dbReference type="SAM" id="MobiDB-lite"/>
    </source>
</evidence>
<dbReference type="EMBL" id="JAGFBS010000018">
    <property type="protein sequence ID" value="KAG6374275.1"/>
    <property type="molecule type" value="Genomic_DNA"/>
</dbReference>
<dbReference type="Proteomes" id="UP000683000">
    <property type="component" value="Unassembled WGS sequence"/>
</dbReference>
<sequence>MPQHEDGSGPAKKKQKFKSKEFVDMDKEDDKQVDHSENLTAASKNDVSMAPAHVDPSGAGNGGSAGAVQGKKHGPKDKSSACVMDKDGTQAGPSECTSLKGLENSPEALEALASASEVNLRGSRDFLEEELGRMGSGKCLEGKSELGHVFKAVPFWNLPALVIEIELVDKKEPTKWSPSVFLSTPREDPIARAQDEFLSGYQKKSPSSGGIPSTFSDEETIPTMLLHPVLGQFANDCHEFKFRAEDHLLAGDLEIAMSNFYTDETARVEGVSKVLEKHKIHLNFLLKILNSRFVVDADMSVDKYRYVIAEFKNEAGSTPAEPFLEAIAYYVESTRELALKIPRSPLPCLLLAIYGPHIVFAGATWNRRPVVQVLSMLVAFHIHHMDDQNQLTVARHMAAFHRASEALRTYYKQIGEIPIPLSTCPPATK</sequence>
<gene>
    <name evidence="2" type="ORF">JVT61DRAFT_4297</name>
</gene>
<accession>A0A8I2YLD4</accession>
<proteinExistence type="predicted"/>
<dbReference type="OrthoDB" id="4062651at2759"/>
<name>A0A8I2YLD4_9AGAM</name>
<dbReference type="AlphaFoldDB" id="A0A8I2YLD4"/>
<organism evidence="2 3">
    <name type="scientific">Boletus reticuloceps</name>
    <dbReference type="NCBI Taxonomy" id="495285"/>
    <lineage>
        <taxon>Eukaryota</taxon>
        <taxon>Fungi</taxon>
        <taxon>Dikarya</taxon>
        <taxon>Basidiomycota</taxon>
        <taxon>Agaricomycotina</taxon>
        <taxon>Agaricomycetes</taxon>
        <taxon>Agaricomycetidae</taxon>
        <taxon>Boletales</taxon>
        <taxon>Boletineae</taxon>
        <taxon>Boletaceae</taxon>
        <taxon>Boletoideae</taxon>
        <taxon>Boletus</taxon>
    </lineage>
</organism>
<evidence type="ECO:0000313" key="2">
    <source>
        <dbReference type="EMBL" id="KAG6374275.1"/>
    </source>
</evidence>
<evidence type="ECO:0000313" key="3">
    <source>
        <dbReference type="Proteomes" id="UP000683000"/>
    </source>
</evidence>
<comment type="caution">
    <text evidence="2">The sequence shown here is derived from an EMBL/GenBank/DDBJ whole genome shotgun (WGS) entry which is preliminary data.</text>
</comment>
<feature type="compositionally biased region" description="Basic and acidic residues" evidence="1">
    <location>
        <begin position="18"/>
        <end position="37"/>
    </location>
</feature>
<keyword evidence="3" id="KW-1185">Reference proteome</keyword>
<feature type="compositionally biased region" description="Basic and acidic residues" evidence="1">
    <location>
        <begin position="76"/>
        <end position="88"/>
    </location>
</feature>
<feature type="region of interest" description="Disordered" evidence="1">
    <location>
        <begin position="1"/>
        <end position="94"/>
    </location>
</feature>
<protein>
    <submittedName>
        <fullName evidence="2">Uncharacterized protein</fullName>
    </submittedName>
</protein>
<reference evidence="2" key="1">
    <citation type="submission" date="2021-03" db="EMBL/GenBank/DDBJ databases">
        <title>Evolutionary innovations through gain and loss of genes in the ectomycorrhizal Boletales.</title>
        <authorList>
            <person name="Wu G."/>
            <person name="Miyauchi S."/>
            <person name="Morin E."/>
            <person name="Yang Z.-L."/>
            <person name="Xu J."/>
            <person name="Martin F.M."/>
        </authorList>
    </citation>
    <scope>NUCLEOTIDE SEQUENCE</scope>
    <source>
        <strain evidence="2">BR01</strain>
    </source>
</reference>